<keyword evidence="5" id="KW-1185">Reference proteome</keyword>
<evidence type="ECO:0000256" key="2">
    <source>
        <dbReference type="ARBA" id="ARBA00023002"/>
    </source>
</evidence>
<dbReference type="Pfam" id="PF00106">
    <property type="entry name" value="adh_short"/>
    <property type="match status" value="1"/>
</dbReference>
<dbReference type="PRINTS" id="PR00080">
    <property type="entry name" value="SDRFAMILY"/>
</dbReference>
<comment type="similarity">
    <text evidence="1 3">Belongs to the short-chain dehydrogenases/reductases (SDR) family.</text>
</comment>
<dbReference type="PRINTS" id="PR00081">
    <property type="entry name" value="GDHRDH"/>
</dbReference>
<dbReference type="InterPro" id="IPR002347">
    <property type="entry name" value="SDR_fam"/>
</dbReference>
<evidence type="ECO:0000313" key="5">
    <source>
        <dbReference type="Proteomes" id="UP000631181"/>
    </source>
</evidence>
<sequence>MSSPVWLITGASNGFGLAMCLHVLRAGHQVIGSVRNKTKAAPAVEQINQAGGSVIELDMTESQSSIAGKISALGRIDYLVNVAGYSILAACEVITDNDATLQMTTNFFGPLYTMQAVLPVMRAQKSGTIVNISSGAARDPLPACSLYSASKAALEAASEGLAKEVAPHNIQVLIVEPGNFRTNFVGALAEASPDPASVPPHYDDPVGMVMRKFLTVHQKQPGDPQKGVERIFEAVTGTGMAGPLMGKVTRLVLGSDAYARMKKSCDKWAGELSLQEDVALSTNYE</sequence>
<dbReference type="OrthoDB" id="1274115at2759"/>
<evidence type="ECO:0000256" key="1">
    <source>
        <dbReference type="ARBA" id="ARBA00006484"/>
    </source>
</evidence>
<dbReference type="Proteomes" id="UP000631181">
    <property type="component" value="Unassembled WGS sequence"/>
</dbReference>
<keyword evidence="2" id="KW-0560">Oxidoreductase</keyword>
<dbReference type="GO" id="GO:0016491">
    <property type="term" value="F:oxidoreductase activity"/>
    <property type="evidence" value="ECO:0007669"/>
    <property type="project" value="UniProtKB-KW"/>
</dbReference>
<accession>A0A8J8W952</accession>
<organism evidence="4 5">
    <name type="scientific">Penicillium ucsense</name>
    <dbReference type="NCBI Taxonomy" id="2839758"/>
    <lineage>
        <taxon>Eukaryota</taxon>
        <taxon>Fungi</taxon>
        <taxon>Dikarya</taxon>
        <taxon>Ascomycota</taxon>
        <taxon>Pezizomycotina</taxon>
        <taxon>Eurotiomycetes</taxon>
        <taxon>Eurotiomycetidae</taxon>
        <taxon>Eurotiales</taxon>
        <taxon>Aspergillaceae</taxon>
        <taxon>Penicillium</taxon>
    </lineage>
</organism>
<dbReference type="PANTHER" id="PTHR43976">
    <property type="entry name" value="SHORT CHAIN DEHYDROGENASE"/>
    <property type="match status" value="1"/>
</dbReference>
<evidence type="ECO:0000313" key="4">
    <source>
        <dbReference type="EMBL" id="KAF7719193.1"/>
    </source>
</evidence>
<dbReference type="InterPro" id="IPR036291">
    <property type="entry name" value="NAD(P)-bd_dom_sf"/>
</dbReference>
<reference evidence="4" key="1">
    <citation type="journal article" date="2020" name="Front. Microbiol.">
        <title>Gene regulatory networks of Penicillium echinulatum 2HH and Penicillium oxalicum 114-2 inferred by a computational biology approach.</title>
        <authorList>
            <person name="Lenz A.R."/>
            <person name="Galan-Vasquez E."/>
            <person name="Balbinot E."/>
            <person name="De Abreu F.P."/>
            <person name="De Oliveira N.S."/>
            <person name="Da Rosa L.O."/>
            <person name="De Avila E Silva S."/>
            <person name="Camassola M."/>
            <person name="Dillon A.J.P."/>
            <person name="Perez-Rueda E."/>
        </authorList>
    </citation>
    <scope>NUCLEOTIDE SEQUENCE</scope>
    <source>
        <strain evidence="4">S1M29</strain>
    </source>
</reference>
<dbReference type="PANTHER" id="PTHR43976:SF16">
    <property type="entry name" value="SHORT-CHAIN DEHYDROGENASE_REDUCTASE FAMILY PROTEIN"/>
    <property type="match status" value="1"/>
</dbReference>
<protein>
    <submittedName>
        <fullName evidence="4">Uncharacterized protein</fullName>
    </submittedName>
</protein>
<evidence type="ECO:0000256" key="3">
    <source>
        <dbReference type="RuleBase" id="RU000363"/>
    </source>
</evidence>
<proteinExistence type="inferred from homology"/>
<gene>
    <name evidence="4" type="ORF">PECM_007483</name>
</gene>
<dbReference type="SUPFAM" id="SSF51735">
    <property type="entry name" value="NAD(P)-binding Rossmann-fold domains"/>
    <property type="match status" value="1"/>
</dbReference>
<dbReference type="AlphaFoldDB" id="A0A8J8W952"/>
<comment type="caution">
    <text evidence="4">The sequence shown here is derived from an EMBL/GenBank/DDBJ whole genome shotgun (WGS) entry which is preliminary data.</text>
</comment>
<dbReference type="InterPro" id="IPR051911">
    <property type="entry name" value="SDR_oxidoreductase"/>
</dbReference>
<name>A0A8J8W952_9EURO</name>
<dbReference type="Gene3D" id="3.40.50.720">
    <property type="entry name" value="NAD(P)-binding Rossmann-like Domain"/>
    <property type="match status" value="1"/>
</dbReference>
<dbReference type="EMBL" id="WIWV01000007">
    <property type="protein sequence ID" value="KAF7719193.1"/>
    <property type="molecule type" value="Genomic_DNA"/>
</dbReference>
<dbReference type="CDD" id="cd05374">
    <property type="entry name" value="17beta-HSD-like_SDR_c"/>
    <property type="match status" value="1"/>
</dbReference>